<dbReference type="PANTHER" id="PTHR45867:SF3">
    <property type="entry name" value="ACID PHOSPHATASE TYPE 7"/>
    <property type="match status" value="1"/>
</dbReference>
<dbReference type="Gene3D" id="3.60.21.10">
    <property type="match status" value="1"/>
</dbReference>
<dbReference type="InterPro" id="IPR003961">
    <property type="entry name" value="FN3_dom"/>
</dbReference>
<dbReference type="Gene3D" id="2.60.40.1120">
    <property type="entry name" value="Carboxypeptidase-like, regulatory domain"/>
    <property type="match status" value="1"/>
</dbReference>
<dbReference type="InterPro" id="IPR013783">
    <property type="entry name" value="Ig-like_fold"/>
</dbReference>
<evidence type="ECO:0000256" key="2">
    <source>
        <dbReference type="SAM" id="SignalP"/>
    </source>
</evidence>
<dbReference type="Proteomes" id="UP001232493">
    <property type="component" value="Chromosome"/>
</dbReference>
<proteinExistence type="predicted"/>
<dbReference type="SUPFAM" id="SSF49363">
    <property type="entry name" value="Purple acid phosphatase, N-terminal domain"/>
    <property type="match status" value="1"/>
</dbReference>
<dbReference type="PANTHER" id="PTHR45867">
    <property type="entry name" value="PURPLE ACID PHOSPHATASE"/>
    <property type="match status" value="1"/>
</dbReference>
<keyword evidence="1 2" id="KW-0732">Signal</keyword>
<dbReference type="Pfam" id="PF00149">
    <property type="entry name" value="Metallophos"/>
    <property type="match status" value="1"/>
</dbReference>
<dbReference type="InterPro" id="IPR008963">
    <property type="entry name" value="Purple_acid_Pase-like_N"/>
</dbReference>
<dbReference type="InterPro" id="IPR029052">
    <property type="entry name" value="Metallo-depent_PP-like"/>
</dbReference>
<reference evidence="4 5" key="1">
    <citation type="submission" date="2021-02" db="EMBL/GenBank/DDBJ databases">
        <title>Characterization of Marinitoga sp. nov. str. BP5-C20A.</title>
        <authorList>
            <person name="Erauso G."/>
            <person name="Postec A."/>
        </authorList>
    </citation>
    <scope>NUCLEOTIDE SEQUENCE [LARGE SCALE GENOMIC DNA]</scope>
    <source>
        <strain evidence="4 5">BP5-C20A</strain>
    </source>
</reference>
<dbReference type="EMBL" id="CP069362">
    <property type="protein sequence ID" value="WGS65942.1"/>
    <property type="molecule type" value="Genomic_DNA"/>
</dbReference>
<protein>
    <submittedName>
        <fullName evidence="4">Metallophosphoesterase</fullName>
    </submittedName>
</protein>
<evidence type="ECO:0000256" key="1">
    <source>
        <dbReference type="ARBA" id="ARBA00022729"/>
    </source>
</evidence>
<feature type="domain" description="Calcineurin-like phosphoesterase" evidence="3">
    <location>
        <begin position="445"/>
        <end position="631"/>
    </location>
</feature>
<evidence type="ECO:0000313" key="5">
    <source>
        <dbReference type="Proteomes" id="UP001232493"/>
    </source>
</evidence>
<name>A0ABY8PTK5_9BACT</name>
<keyword evidence="5" id="KW-1185">Reference proteome</keyword>
<dbReference type="Pfam" id="PF13620">
    <property type="entry name" value="CarboxypepD_reg"/>
    <property type="match status" value="1"/>
</dbReference>
<dbReference type="InterPro" id="IPR004843">
    <property type="entry name" value="Calcineurin-like_PHP"/>
</dbReference>
<gene>
    <name evidence="4" type="ORF">JRV97_05180</name>
</gene>
<feature type="signal peptide" evidence="2">
    <location>
        <begin position="1"/>
        <end position="25"/>
    </location>
</feature>
<dbReference type="Gene3D" id="2.60.40.10">
    <property type="entry name" value="Immunoglobulins"/>
    <property type="match status" value="1"/>
</dbReference>
<evidence type="ECO:0000259" key="3">
    <source>
        <dbReference type="Pfam" id="PF00149"/>
    </source>
</evidence>
<dbReference type="RefSeq" id="WP_281000861.1">
    <property type="nucleotide sequence ID" value="NZ_CP069362.1"/>
</dbReference>
<dbReference type="SUPFAM" id="SSF49464">
    <property type="entry name" value="Carboxypeptidase regulatory domain-like"/>
    <property type="match status" value="1"/>
</dbReference>
<accession>A0ABY8PTK5</accession>
<sequence>MHKKFFVLLLLVALLAISVFPNAKAFKVTDKSQLLPGPAADGKVGDYILANEKVEFLIGNLGNYHGYMKSGGNLLDAVYLGGEDQFDEMHTYFGWPKQAIYENVFVLNNGSDGGPAVLKLVGHHSDIPGVKITSTYMLLPGVNYLIMKTTLENQSGKDKDKMILGDATFFGYARPFTFGLGYKVNRIDTDLLGAQGEEIAYGVTTTETGEKGKLRDIHISYIFADPEIKTVSIKNGEKVTFQRIFMVDRDLSSLLKTAFDLRSVDYTLVKGKATFENGNPIKNTKVNVYDKNGILYVVAYTNENGEYTFPAKEGNYTVKIDLAGMNTVKSPEITVKGEEMLTASPVIGKYAEENKVLWGPYLSDLTKDSVYVNWKTLVPAKGKVIVNGKVYEDVNDTVMHHLKITGLNPGTEYTYKLVIEKGSAKGLETESYTFKTIPEKVKEFKFVVYGDTRTYNKRHKLVADKIAEQKPAFVINDGDLVMDGRILGDWDGFFWAIKNMAATSPFYPVLGNHEYNSKFYFSSFVTPQGGGDYNEQYYSFDYGPAHFIVLDADVLLMQKDKEGMEKETQWLINDLEKNKDAKWKFVFFHEPFWTNCTEYGVEPVSPTVNYWKSVFEKYGVDIVFNSHFHMYERFENNGIDYIVTGGGGAPLYTKVKSYEDKYPFTIKDIVGLHHFVELYVTENQVKVVVKGVAQQTDKKKEDGFIPVNVILDHFVINKY</sequence>
<feature type="chain" id="PRO_5046605399" evidence="2">
    <location>
        <begin position="26"/>
        <end position="719"/>
    </location>
</feature>
<dbReference type="SUPFAM" id="SSF56300">
    <property type="entry name" value="Metallo-dependent phosphatases"/>
    <property type="match status" value="1"/>
</dbReference>
<dbReference type="InterPro" id="IPR008969">
    <property type="entry name" value="CarboxyPept-like_regulatory"/>
</dbReference>
<dbReference type="CDD" id="cd00063">
    <property type="entry name" value="FN3"/>
    <property type="match status" value="1"/>
</dbReference>
<evidence type="ECO:0000313" key="4">
    <source>
        <dbReference type="EMBL" id="WGS65942.1"/>
    </source>
</evidence>
<organism evidence="4 5">
    <name type="scientific">Marinitoga aeolica</name>
    <dbReference type="NCBI Taxonomy" id="2809031"/>
    <lineage>
        <taxon>Bacteria</taxon>
        <taxon>Thermotogati</taxon>
        <taxon>Thermotogota</taxon>
        <taxon>Thermotogae</taxon>
        <taxon>Petrotogales</taxon>
        <taxon>Petrotogaceae</taxon>
        <taxon>Marinitoga</taxon>
    </lineage>
</organism>